<evidence type="ECO:0000313" key="7">
    <source>
        <dbReference type="EMBL" id="SAK66397.1"/>
    </source>
</evidence>
<evidence type="ECO:0000256" key="1">
    <source>
        <dbReference type="ARBA" id="ARBA00009986"/>
    </source>
</evidence>
<keyword evidence="8" id="KW-1185">Reference proteome</keyword>
<dbReference type="Pfam" id="PF00171">
    <property type="entry name" value="Aldedh"/>
    <property type="match status" value="1"/>
</dbReference>
<reference evidence="7" key="1">
    <citation type="submission" date="2016-01" db="EMBL/GenBank/DDBJ databases">
        <authorList>
            <person name="Peeters C."/>
        </authorList>
    </citation>
    <scope>NUCLEOTIDE SEQUENCE [LARGE SCALE GENOMIC DNA]</scope>
    <source>
        <strain evidence="7">LMG 29318</strain>
    </source>
</reference>
<dbReference type="EMBL" id="FCOF02000012">
    <property type="protein sequence ID" value="SAK66397.1"/>
    <property type="molecule type" value="Genomic_DNA"/>
</dbReference>
<proteinExistence type="inferred from homology"/>
<dbReference type="OrthoDB" id="9770537at2"/>
<accession>A0A158BAJ5</accession>
<dbReference type="FunFam" id="3.40.605.10:FF:000037">
    <property type="entry name" value="NADP-dependent fatty aldehyde dehydrogenase"/>
    <property type="match status" value="1"/>
</dbReference>
<dbReference type="InterPro" id="IPR016162">
    <property type="entry name" value="Ald_DH_N"/>
</dbReference>
<evidence type="ECO:0000256" key="5">
    <source>
        <dbReference type="ARBA" id="ARBA00067023"/>
    </source>
</evidence>
<evidence type="ECO:0000313" key="8">
    <source>
        <dbReference type="Proteomes" id="UP000054870"/>
    </source>
</evidence>
<dbReference type="Gene3D" id="3.40.309.10">
    <property type="entry name" value="Aldehyde Dehydrogenase, Chain A, domain 2"/>
    <property type="match status" value="1"/>
</dbReference>
<dbReference type="PANTHER" id="PTHR43353:SF3">
    <property type="entry name" value="ALDEHYDE DEHYDROGENASE-RELATED"/>
    <property type="match status" value="1"/>
</dbReference>
<dbReference type="InterPro" id="IPR015590">
    <property type="entry name" value="Aldehyde_DH_dom"/>
</dbReference>
<dbReference type="RefSeq" id="WP_061124980.1">
    <property type="nucleotide sequence ID" value="NZ_FCOF02000012.1"/>
</dbReference>
<dbReference type="EC" id="1.2.1.26" evidence="5"/>
<evidence type="ECO:0000256" key="4">
    <source>
        <dbReference type="ARBA" id="ARBA00051918"/>
    </source>
</evidence>
<dbReference type="InterPro" id="IPR016161">
    <property type="entry name" value="Ald_DH/histidinol_DH"/>
</dbReference>
<sequence length="525" mass="54844">MKITGEMLIGASAVRGADATLRAFDPARNADLEPAFGGGGAAEVARACELAEAAFDDYRHAPLETRAQFLEAIADNIIALGDALIERAMAESALPKARLEGERARTVGQLRLFASLVREGRWLAATLDSAQPDRKPLPRPDLRLQKIPVGPVAVFGASNFPLAFSVAGGDTASAFAAGCPVVVKSHPAHLGTSELVGRAVQKAVADSGLPEGVFSLVVGEGNAIGEALVAHPAIQSVGFTGSRRGGLALVDIAAKRPVPIPVFAEMSSVNPVFALPGALEARGDTLAVAFIDSVTLGVGQFCTNPGLVIALAGPDLDDFIDLAATAIMKKETQTMLTSQIAGAYASGIKERDASGARNIATGVRGEAASGALPVLYRVNAEEFLAKPQLSGEIFGPTSVIVICRDEDEMISVARHLEGQLTATLLMEKGDIELARRLLPVLERKAGRILANGFPTGVEVSYAMVHGGPFPATSDSRSTSVGAMAIERFLRPVCYQDLPAALLPEALADDNPLLLWRLRDGELGPN</sequence>
<keyword evidence="2" id="KW-0560">Oxidoreductase</keyword>
<dbReference type="SUPFAM" id="SSF53720">
    <property type="entry name" value="ALDH-like"/>
    <property type="match status" value="1"/>
</dbReference>
<protein>
    <recommendedName>
        <fullName evidence="5">2,5-dioxovalerate dehydrogenase</fullName>
        <ecNumber evidence="5">1.2.1.26</ecNumber>
    </recommendedName>
</protein>
<name>A0A158BAJ5_9BURK</name>
<evidence type="ECO:0000256" key="3">
    <source>
        <dbReference type="ARBA" id="ARBA00050769"/>
    </source>
</evidence>
<dbReference type="InterPro" id="IPR016163">
    <property type="entry name" value="Ald_DH_C"/>
</dbReference>
<dbReference type="PANTHER" id="PTHR43353">
    <property type="entry name" value="SUCCINATE-SEMIALDEHYDE DEHYDROGENASE, MITOCHONDRIAL"/>
    <property type="match status" value="1"/>
</dbReference>
<comment type="catalytic activity">
    <reaction evidence="4">
        <text>2,5-dioxopentanoate + NADP(+) + H2O = 2-oxoglutarate + NADPH + 2 H(+)</text>
        <dbReference type="Rhea" id="RHEA:11296"/>
        <dbReference type="ChEBI" id="CHEBI:15377"/>
        <dbReference type="ChEBI" id="CHEBI:15378"/>
        <dbReference type="ChEBI" id="CHEBI:16810"/>
        <dbReference type="ChEBI" id="CHEBI:57783"/>
        <dbReference type="ChEBI" id="CHEBI:58136"/>
        <dbReference type="ChEBI" id="CHEBI:58349"/>
        <dbReference type="EC" id="1.2.1.26"/>
    </reaction>
</comment>
<dbReference type="AlphaFoldDB" id="A0A158BAJ5"/>
<comment type="similarity">
    <text evidence="1">Belongs to the aldehyde dehydrogenase family.</text>
</comment>
<evidence type="ECO:0000259" key="6">
    <source>
        <dbReference type="Pfam" id="PF00171"/>
    </source>
</evidence>
<dbReference type="InterPro" id="IPR044151">
    <property type="entry name" value="ALDH_KGSADH"/>
</dbReference>
<feature type="domain" description="Aldehyde dehydrogenase" evidence="6">
    <location>
        <begin position="20"/>
        <end position="460"/>
    </location>
</feature>
<dbReference type="Proteomes" id="UP000054870">
    <property type="component" value="Unassembled WGS sequence"/>
</dbReference>
<organism evidence="7 8">
    <name type="scientific">Caballeronia catudaia</name>
    <dbReference type="NCBI Taxonomy" id="1777136"/>
    <lineage>
        <taxon>Bacteria</taxon>
        <taxon>Pseudomonadati</taxon>
        <taxon>Pseudomonadota</taxon>
        <taxon>Betaproteobacteria</taxon>
        <taxon>Burkholderiales</taxon>
        <taxon>Burkholderiaceae</taxon>
        <taxon>Caballeronia</taxon>
    </lineage>
</organism>
<dbReference type="CDD" id="cd07129">
    <property type="entry name" value="ALDH_KGSADH"/>
    <property type="match status" value="1"/>
</dbReference>
<evidence type="ECO:0000256" key="2">
    <source>
        <dbReference type="ARBA" id="ARBA00023002"/>
    </source>
</evidence>
<dbReference type="GO" id="GO:0047533">
    <property type="term" value="F:2,5-dioxovalerate dehydrogenase (NADP+) activity"/>
    <property type="evidence" value="ECO:0007669"/>
    <property type="project" value="UniProtKB-EC"/>
</dbReference>
<dbReference type="InterPro" id="IPR050740">
    <property type="entry name" value="Aldehyde_DH_Superfamily"/>
</dbReference>
<dbReference type="Gene3D" id="3.40.605.10">
    <property type="entry name" value="Aldehyde Dehydrogenase, Chain A, domain 1"/>
    <property type="match status" value="1"/>
</dbReference>
<gene>
    <name evidence="7" type="ORF">AWB75_03114</name>
</gene>
<comment type="caution">
    <text evidence="7">The sequence shown here is derived from an EMBL/GenBank/DDBJ whole genome shotgun (WGS) entry which is preliminary data.</text>
</comment>
<comment type="catalytic activity">
    <reaction evidence="3">
        <text>2,5-dioxopentanoate + NAD(+) + H2O = 2-oxoglutarate + NADH + 2 H(+)</text>
        <dbReference type="Rhea" id="RHEA:47152"/>
        <dbReference type="ChEBI" id="CHEBI:15377"/>
        <dbReference type="ChEBI" id="CHEBI:15378"/>
        <dbReference type="ChEBI" id="CHEBI:16810"/>
        <dbReference type="ChEBI" id="CHEBI:57540"/>
        <dbReference type="ChEBI" id="CHEBI:57945"/>
        <dbReference type="ChEBI" id="CHEBI:58136"/>
    </reaction>
</comment>